<dbReference type="EMBL" id="SRLO01000175">
    <property type="protein sequence ID" value="TNN69440.1"/>
    <property type="molecule type" value="Genomic_DNA"/>
</dbReference>
<dbReference type="Proteomes" id="UP000314294">
    <property type="component" value="Unassembled WGS sequence"/>
</dbReference>
<reference evidence="2 3" key="1">
    <citation type="submission" date="2019-03" db="EMBL/GenBank/DDBJ databases">
        <title>First draft genome of Liparis tanakae, snailfish: a comprehensive survey of snailfish specific genes.</title>
        <authorList>
            <person name="Kim W."/>
            <person name="Song I."/>
            <person name="Jeong J.-H."/>
            <person name="Kim D."/>
            <person name="Kim S."/>
            <person name="Ryu S."/>
            <person name="Song J.Y."/>
            <person name="Lee S.K."/>
        </authorList>
    </citation>
    <scope>NUCLEOTIDE SEQUENCE [LARGE SCALE GENOMIC DNA]</scope>
    <source>
        <tissue evidence="2">Muscle</tissue>
    </source>
</reference>
<organism evidence="2 3">
    <name type="scientific">Liparis tanakae</name>
    <name type="common">Tanaka's snailfish</name>
    <dbReference type="NCBI Taxonomy" id="230148"/>
    <lineage>
        <taxon>Eukaryota</taxon>
        <taxon>Metazoa</taxon>
        <taxon>Chordata</taxon>
        <taxon>Craniata</taxon>
        <taxon>Vertebrata</taxon>
        <taxon>Euteleostomi</taxon>
        <taxon>Actinopterygii</taxon>
        <taxon>Neopterygii</taxon>
        <taxon>Teleostei</taxon>
        <taxon>Neoteleostei</taxon>
        <taxon>Acanthomorphata</taxon>
        <taxon>Eupercaria</taxon>
        <taxon>Perciformes</taxon>
        <taxon>Cottioidei</taxon>
        <taxon>Cottales</taxon>
        <taxon>Liparidae</taxon>
        <taxon>Liparis</taxon>
    </lineage>
</organism>
<accession>A0A4Z2HUZ0</accession>
<gene>
    <name evidence="2" type="ORF">EYF80_020274</name>
</gene>
<feature type="compositionally biased region" description="Polar residues" evidence="1">
    <location>
        <begin position="91"/>
        <end position="101"/>
    </location>
</feature>
<protein>
    <submittedName>
        <fullName evidence="2">Uncharacterized protein</fullName>
    </submittedName>
</protein>
<proteinExistence type="predicted"/>
<evidence type="ECO:0000313" key="2">
    <source>
        <dbReference type="EMBL" id="TNN69440.1"/>
    </source>
</evidence>
<evidence type="ECO:0000256" key="1">
    <source>
        <dbReference type="SAM" id="MobiDB-lite"/>
    </source>
</evidence>
<sequence length="101" mass="10676">MAFSSALPIVCDDGRDTGSENNWALSLCAPHSAIPTKNTAPLSNGASSMYTLGDVAGLEDFQPIGKVLAARLVVSDHVKKVGSQRPEPLPLQTTNEHGFEK</sequence>
<keyword evidence="3" id="KW-1185">Reference proteome</keyword>
<evidence type="ECO:0000313" key="3">
    <source>
        <dbReference type="Proteomes" id="UP000314294"/>
    </source>
</evidence>
<comment type="caution">
    <text evidence="2">The sequence shown here is derived from an EMBL/GenBank/DDBJ whole genome shotgun (WGS) entry which is preliminary data.</text>
</comment>
<name>A0A4Z2HUZ0_9TELE</name>
<feature type="region of interest" description="Disordered" evidence="1">
    <location>
        <begin position="80"/>
        <end position="101"/>
    </location>
</feature>
<dbReference type="AlphaFoldDB" id="A0A4Z2HUZ0"/>